<dbReference type="GO" id="GO:0050660">
    <property type="term" value="F:flavin adenine dinucleotide binding"/>
    <property type="evidence" value="ECO:0007669"/>
    <property type="project" value="InterPro"/>
</dbReference>
<evidence type="ECO:0000256" key="1">
    <source>
        <dbReference type="ARBA" id="ARBA00023002"/>
    </source>
</evidence>
<dbReference type="PANTHER" id="PTHR43292">
    <property type="entry name" value="ACYL-COA DEHYDROGENASE"/>
    <property type="match status" value="1"/>
</dbReference>
<gene>
    <name evidence="3" type="ORF">DCG58_01185</name>
</gene>
<dbReference type="GO" id="GO:0016627">
    <property type="term" value="F:oxidoreductase activity, acting on the CH-CH group of donors"/>
    <property type="evidence" value="ECO:0007669"/>
    <property type="project" value="InterPro"/>
</dbReference>
<dbReference type="Proteomes" id="UP000259610">
    <property type="component" value="Unassembled WGS sequence"/>
</dbReference>
<reference evidence="3 4" key="1">
    <citation type="journal article" date="2018" name="Nat. Biotechnol.">
        <title>A standardized bacterial taxonomy based on genome phylogeny substantially revises the tree of life.</title>
        <authorList>
            <person name="Parks D.H."/>
            <person name="Chuvochina M."/>
            <person name="Waite D.W."/>
            <person name="Rinke C."/>
            <person name="Skarshewski A."/>
            <person name="Chaumeil P.A."/>
            <person name="Hugenholtz P."/>
        </authorList>
    </citation>
    <scope>NUCLEOTIDE SEQUENCE [LARGE SCALE GENOMIC DNA]</scope>
    <source>
        <strain evidence="3">UBA8733</strain>
    </source>
</reference>
<feature type="domain" description="Acyl-CoA dehydrogenase/oxidase N-terminal" evidence="2">
    <location>
        <begin position="7"/>
        <end position="129"/>
    </location>
</feature>
<accession>A0A3B9GTI2</accession>
<dbReference type="EMBL" id="DMAN01000024">
    <property type="protein sequence ID" value="HAE25747.1"/>
    <property type="molecule type" value="Genomic_DNA"/>
</dbReference>
<protein>
    <submittedName>
        <fullName evidence="3">Acyl-CoA dehydrogenase</fullName>
    </submittedName>
</protein>
<dbReference type="InterPro" id="IPR037069">
    <property type="entry name" value="AcylCoA_DH/ox_N_sf"/>
</dbReference>
<dbReference type="SUPFAM" id="SSF56645">
    <property type="entry name" value="Acyl-CoA dehydrogenase NM domain-like"/>
    <property type="match status" value="1"/>
</dbReference>
<dbReference type="Pfam" id="PF02771">
    <property type="entry name" value="Acyl-CoA_dh_N"/>
    <property type="match status" value="1"/>
</dbReference>
<feature type="non-terminal residue" evidence="3">
    <location>
        <position position="149"/>
    </location>
</feature>
<dbReference type="GO" id="GO:0005886">
    <property type="term" value="C:plasma membrane"/>
    <property type="evidence" value="ECO:0007669"/>
    <property type="project" value="TreeGrafter"/>
</dbReference>
<evidence type="ECO:0000313" key="4">
    <source>
        <dbReference type="Proteomes" id="UP000259610"/>
    </source>
</evidence>
<dbReference type="InterPro" id="IPR052161">
    <property type="entry name" value="Mycobact_Acyl-CoA_DH"/>
</dbReference>
<keyword evidence="1" id="KW-0560">Oxidoreductase</keyword>
<dbReference type="InterPro" id="IPR013786">
    <property type="entry name" value="AcylCoA_DH/ox_N"/>
</dbReference>
<dbReference type="InterPro" id="IPR009100">
    <property type="entry name" value="AcylCoA_DH/oxidase_NM_dom_sf"/>
</dbReference>
<name>A0A3B9GTI2_9PROT</name>
<evidence type="ECO:0000313" key="3">
    <source>
        <dbReference type="EMBL" id="HAE25747.1"/>
    </source>
</evidence>
<comment type="caution">
    <text evidence="3">The sequence shown here is derived from an EMBL/GenBank/DDBJ whole genome shotgun (WGS) entry which is preliminary data.</text>
</comment>
<dbReference type="Gene3D" id="1.10.540.10">
    <property type="entry name" value="Acyl-CoA dehydrogenase/oxidase, N-terminal domain"/>
    <property type="match status" value="1"/>
</dbReference>
<dbReference type="AlphaFoldDB" id="A0A3B9GTI2"/>
<sequence length="149" mass="17096">MADTAVDELETFRAETRAWLEENCPPSMRTPMKDDEIVWGGKREKFKNPESKIWLERMAEKGWTAPQWPKKYGGGGLSAQEARVLQQEMSRIKARQPLFSFGLWMFGPALLEFGNEEQKMRFIPDIVHGRTRWCQGYSEPGAGSDLADL</sequence>
<proteinExistence type="predicted"/>
<evidence type="ECO:0000259" key="2">
    <source>
        <dbReference type="Pfam" id="PF02771"/>
    </source>
</evidence>
<organism evidence="3 4">
    <name type="scientific">Hyphomonas adhaerens</name>
    <dbReference type="NCBI Taxonomy" id="81029"/>
    <lineage>
        <taxon>Bacteria</taxon>
        <taxon>Pseudomonadati</taxon>
        <taxon>Pseudomonadota</taxon>
        <taxon>Alphaproteobacteria</taxon>
        <taxon>Hyphomonadales</taxon>
        <taxon>Hyphomonadaceae</taxon>
        <taxon>Hyphomonas</taxon>
    </lineage>
</organism>
<dbReference type="PANTHER" id="PTHR43292:SF3">
    <property type="entry name" value="ACYL-COA DEHYDROGENASE FADE29"/>
    <property type="match status" value="1"/>
</dbReference>